<proteinExistence type="predicted"/>
<accession>A0ABQ8ULJ7</accession>
<gene>
    <name evidence="2" type="ORF">PAPYR_5343</name>
</gene>
<name>A0ABQ8ULJ7_9EUKA</name>
<feature type="region of interest" description="Disordered" evidence="1">
    <location>
        <begin position="1"/>
        <end position="22"/>
    </location>
</feature>
<sequence length="118" mass="12847">MEEAAAQQLGQLSISPAANPAPENLAESLRKLRWSRTLKNISWRIDVKTTSSSGEQGGATAYIEMIFVRPTEDGKEDTETVRFSADLPTLMGIMKSFDRIPAFLGTSVPTPTATETSE</sequence>
<evidence type="ECO:0008006" key="4">
    <source>
        <dbReference type="Google" id="ProtNLM"/>
    </source>
</evidence>
<dbReference type="EMBL" id="JAPMOS010000025">
    <property type="protein sequence ID" value="KAJ4458821.1"/>
    <property type="molecule type" value="Genomic_DNA"/>
</dbReference>
<evidence type="ECO:0000313" key="3">
    <source>
        <dbReference type="Proteomes" id="UP001141327"/>
    </source>
</evidence>
<evidence type="ECO:0000313" key="2">
    <source>
        <dbReference type="EMBL" id="KAJ4458821.1"/>
    </source>
</evidence>
<evidence type="ECO:0000256" key="1">
    <source>
        <dbReference type="SAM" id="MobiDB-lite"/>
    </source>
</evidence>
<reference evidence="2" key="1">
    <citation type="journal article" date="2022" name="bioRxiv">
        <title>Genomics of Preaxostyla Flagellates Illuminates Evolutionary Transitions and the Path Towards Mitochondrial Loss.</title>
        <authorList>
            <person name="Novak L.V.F."/>
            <person name="Treitli S.C."/>
            <person name="Pyrih J."/>
            <person name="Halakuc P."/>
            <person name="Pipaliya S.V."/>
            <person name="Vacek V."/>
            <person name="Brzon O."/>
            <person name="Soukal P."/>
            <person name="Eme L."/>
            <person name="Dacks J.B."/>
            <person name="Karnkowska A."/>
            <person name="Elias M."/>
            <person name="Hampl V."/>
        </authorList>
    </citation>
    <scope>NUCLEOTIDE SEQUENCE</scope>
    <source>
        <strain evidence="2">RCP-MX</strain>
    </source>
</reference>
<organism evidence="2 3">
    <name type="scientific">Paratrimastix pyriformis</name>
    <dbReference type="NCBI Taxonomy" id="342808"/>
    <lineage>
        <taxon>Eukaryota</taxon>
        <taxon>Metamonada</taxon>
        <taxon>Preaxostyla</taxon>
        <taxon>Paratrimastigidae</taxon>
        <taxon>Paratrimastix</taxon>
    </lineage>
</organism>
<keyword evidence="3" id="KW-1185">Reference proteome</keyword>
<comment type="caution">
    <text evidence="2">The sequence shown here is derived from an EMBL/GenBank/DDBJ whole genome shotgun (WGS) entry which is preliminary data.</text>
</comment>
<protein>
    <recommendedName>
        <fullName evidence="4">COMM domain-containing protein</fullName>
    </recommendedName>
</protein>
<dbReference type="Proteomes" id="UP001141327">
    <property type="component" value="Unassembled WGS sequence"/>
</dbReference>